<evidence type="ECO:0000256" key="1">
    <source>
        <dbReference type="ARBA" id="ARBA00023002"/>
    </source>
</evidence>
<dbReference type="PANTHER" id="PTHR13789">
    <property type="entry name" value="MONOOXYGENASE"/>
    <property type="match status" value="1"/>
</dbReference>
<reference evidence="4 5" key="1">
    <citation type="submission" date="2018-11" db="EMBL/GenBank/DDBJ databases">
        <title>Sequencing the genomes of 1000 actinobacteria strains.</title>
        <authorList>
            <person name="Klenk H.-P."/>
        </authorList>
    </citation>
    <scope>NUCLEOTIDE SEQUENCE [LARGE SCALE GENOMIC DNA]</scope>
    <source>
        <strain evidence="4 5">DSM 44254</strain>
    </source>
</reference>
<dbReference type="SUPFAM" id="SSF51905">
    <property type="entry name" value="FAD/NAD(P)-binding domain"/>
    <property type="match status" value="1"/>
</dbReference>
<gene>
    <name evidence="4" type="ORF">EDD29_2340</name>
</gene>
<dbReference type="Proteomes" id="UP000272400">
    <property type="component" value="Unassembled WGS sequence"/>
</dbReference>
<dbReference type="Pfam" id="PF01494">
    <property type="entry name" value="FAD_binding_3"/>
    <property type="match status" value="1"/>
</dbReference>
<evidence type="ECO:0000313" key="4">
    <source>
        <dbReference type="EMBL" id="ROO84811.1"/>
    </source>
</evidence>
<protein>
    <submittedName>
        <fullName evidence="4">FAD-dependent urate hydroxylase</fullName>
    </submittedName>
</protein>
<keyword evidence="2" id="KW-0503">Monooxygenase</keyword>
<comment type="caution">
    <text evidence="4">The sequence shown here is derived from an EMBL/GenBank/DDBJ whole genome shotgun (WGS) entry which is preliminary data.</text>
</comment>
<name>A0A3N1CU25_9ACTN</name>
<evidence type="ECO:0000256" key="2">
    <source>
        <dbReference type="ARBA" id="ARBA00023033"/>
    </source>
</evidence>
<dbReference type="PANTHER" id="PTHR13789:SF309">
    <property type="entry name" value="PUTATIVE (AFU_ORTHOLOGUE AFUA_6G14510)-RELATED"/>
    <property type="match status" value="1"/>
</dbReference>
<dbReference type="Gene3D" id="3.50.50.60">
    <property type="entry name" value="FAD/NAD(P)-binding domain"/>
    <property type="match status" value="1"/>
</dbReference>
<keyword evidence="1" id="KW-0560">Oxidoreductase</keyword>
<dbReference type="GO" id="GO:0071949">
    <property type="term" value="F:FAD binding"/>
    <property type="evidence" value="ECO:0007669"/>
    <property type="project" value="InterPro"/>
</dbReference>
<proteinExistence type="predicted"/>
<evidence type="ECO:0000259" key="3">
    <source>
        <dbReference type="Pfam" id="PF01494"/>
    </source>
</evidence>
<dbReference type="RefSeq" id="WP_123664381.1">
    <property type="nucleotide sequence ID" value="NZ_RJKE01000001.1"/>
</dbReference>
<dbReference type="InterPro" id="IPR002938">
    <property type="entry name" value="FAD-bd"/>
</dbReference>
<dbReference type="EMBL" id="RJKE01000001">
    <property type="protein sequence ID" value="ROO84811.1"/>
    <property type="molecule type" value="Genomic_DNA"/>
</dbReference>
<dbReference type="GO" id="GO:0004497">
    <property type="term" value="F:monooxygenase activity"/>
    <property type="evidence" value="ECO:0007669"/>
    <property type="project" value="UniProtKB-KW"/>
</dbReference>
<sequence>MRVLVVGAGIGGMAAARGLAAAGHDVTVLERAGGLRLGGGAITLWCNGTGILGDLGVDLSGTGRRLEALALRTPRGRQVADVDMAAVGARLGSAARVVPRGALLTLLADGLPDGTVRFGARVADVHLDRDAVRVRTDDGGVHEADFLVGADGLRSRVRAEVLGGGPAAATGVVGWQGLTPAPLDFGGTSTMVIGRHGDCGFMSAGGGLMQWFFDGPPAPADRSALDVLRARYAGWAEPIPTILASLAEADVEVHPQFRHTVPRRWGTGRCVLLGDAAHVMPPAVALGANQALEDVAALLGCLAAADAPRGVAEAYSARRRAKAARASAVASGALAVSGPRTLLQTERLIGAATVPGRLATAVVERLIRAVSSRY</sequence>
<evidence type="ECO:0000313" key="5">
    <source>
        <dbReference type="Proteomes" id="UP000272400"/>
    </source>
</evidence>
<dbReference type="InterPro" id="IPR050493">
    <property type="entry name" value="FAD-dep_Monooxygenase_BioMet"/>
</dbReference>
<accession>A0A3N1CU25</accession>
<dbReference type="AlphaFoldDB" id="A0A3N1CU25"/>
<feature type="domain" description="FAD-binding" evidence="3">
    <location>
        <begin position="2"/>
        <end position="326"/>
    </location>
</feature>
<keyword evidence="5" id="KW-1185">Reference proteome</keyword>
<dbReference type="InterPro" id="IPR036188">
    <property type="entry name" value="FAD/NAD-bd_sf"/>
</dbReference>
<organism evidence="4 5">
    <name type="scientific">Actinocorallia herbida</name>
    <dbReference type="NCBI Taxonomy" id="58109"/>
    <lineage>
        <taxon>Bacteria</taxon>
        <taxon>Bacillati</taxon>
        <taxon>Actinomycetota</taxon>
        <taxon>Actinomycetes</taxon>
        <taxon>Streptosporangiales</taxon>
        <taxon>Thermomonosporaceae</taxon>
        <taxon>Actinocorallia</taxon>
    </lineage>
</organism>
<dbReference type="PRINTS" id="PR00420">
    <property type="entry name" value="RNGMNOXGNASE"/>
</dbReference>
<dbReference type="OrthoDB" id="3322136at2"/>